<dbReference type="OrthoDB" id="3935453at2759"/>
<proteinExistence type="predicted"/>
<feature type="region of interest" description="Disordered" evidence="1">
    <location>
        <begin position="66"/>
        <end position="105"/>
    </location>
</feature>
<name>N1PVQ5_DOTSN</name>
<evidence type="ECO:0000256" key="2">
    <source>
        <dbReference type="SAM" id="Phobius"/>
    </source>
</evidence>
<evidence type="ECO:0000256" key="1">
    <source>
        <dbReference type="SAM" id="MobiDB-lite"/>
    </source>
</evidence>
<dbReference type="EMBL" id="KB446537">
    <property type="protein sequence ID" value="EME46440.1"/>
    <property type="molecule type" value="Genomic_DNA"/>
</dbReference>
<feature type="compositionally biased region" description="Low complexity" evidence="1">
    <location>
        <begin position="230"/>
        <end position="242"/>
    </location>
</feature>
<feature type="compositionally biased region" description="Polar residues" evidence="1">
    <location>
        <begin position="69"/>
        <end position="83"/>
    </location>
</feature>
<gene>
    <name evidence="3" type="ORF">DOTSEDRAFT_70439</name>
</gene>
<feature type="compositionally biased region" description="Low complexity" evidence="1">
    <location>
        <begin position="89"/>
        <end position="102"/>
    </location>
</feature>
<protein>
    <recommendedName>
        <fullName evidence="5">Mid2 domain-containing protein</fullName>
    </recommendedName>
</protein>
<keyword evidence="2" id="KW-1133">Transmembrane helix</keyword>
<evidence type="ECO:0008006" key="5">
    <source>
        <dbReference type="Google" id="ProtNLM"/>
    </source>
</evidence>
<dbReference type="Proteomes" id="UP000016933">
    <property type="component" value="Unassembled WGS sequence"/>
</dbReference>
<sequence>MCQPHELKVPAFGLHHNVASSLPRCLASVHTTAGSSDQELQPFHNSERQMSSIDLVFNNNLEPAPITSIDVQPTSAPAGNSVGSEEMEAPASALGDGASAAATDRPAQSTAANALSVLLAALPSGLRSSIVSEFVATHTTSTRTTLTPTPSTRSTTTSLSITLFTSTRASSTSSSTPAATTTAAPPADSQQTSHGSIAGVVTGVVAGAVLIILAIVLMIRRSRQGKAPFGPRGSQRSRGSGRAYPEVAWLYDPSPTPPHEPRVYPQEESGASLLPQASRTQEMTTAGR</sequence>
<feature type="compositionally biased region" description="Polar residues" evidence="1">
    <location>
        <begin position="275"/>
        <end position="288"/>
    </location>
</feature>
<reference evidence="3 4" key="2">
    <citation type="journal article" date="2012" name="PLoS Pathog.">
        <title>Diverse lifestyles and strategies of plant pathogenesis encoded in the genomes of eighteen Dothideomycetes fungi.</title>
        <authorList>
            <person name="Ohm R.A."/>
            <person name="Feau N."/>
            <person name="Henrissat B."/>
            <person name="Schoch C.L."/>
            <person name="Horwitz B.A."/>
            <person name="Barry K.W."/>
            <person name="Condon B.J."/>
            <person name="Copeland A.C."/>
            <person name="Dhillon B."/>
            <person name="Glaser F."/>
            <person name="Hesse C.N."/>
            <person name="Kosti I."/>
            <person name="LaButti K."/>
            <person name="Lindquist E.A."/>
            <person name="Lucas S."/>
            <person name="Salamov A.A."/>
            <person name="Bradshaw R.E."/>
            <person name="Ciuffetti L."/>
            <person name="Hamelin R.C."/>
            <person name="Kema G.H.J."/>
            <person name="Lawrence C."/>
            <person name="Scott J.A."/>
            <person name="Spatafora J.W."/>
            <person name="Turgeon B.G."/>
            <person name="de Wit P.J.G.M."/>
            <person name="Zhong S."/>
            <person name="Goodwin S.B."/>
            <person name="Grigoriev I.V."/>
        </authorList>
    </citation>
    <scope>NUCLEOTIDE SEQUENCE [LARGE SCALE GENOMIC DNA]</scope>
    <source>
        <strain evidence="4">NZE10 / CBS 128990</strain>
    </source>
</reference>
<feature type="transmembrane region" description="Helical" evidence="2">
    <location>
        <begin position="197"/>
        <end position="219"/>
    </location>
</feature>
<reference evidence="4" key="1">
    <citation type="journal article" date="2012" name="PLoS Genet.">
        <title>The genomes of the fungal plant pathogens Cladosporium fulvum and Dothistroma septosporum reveal adaptation to different hosts and lifestyles but also signatures of common ancestry.</title>
        <authorList>
            <person name="de Wit P.J.G.M."/>
            <person name="van der Burgt A."/>
            <person name="Oekmen B."/>
            <person name="Stergiopoulos I."/>
            <person name="Abd-Elsalam K.A."/>
            <person name="Aerts A.L."/>
            <person name="Bahkali A.H."/>
            <person name="Beenen H.G."/>
            <person name="Chettri P."/>
            <person name="Cox M.P."/>
            <person name="Datema E."/>
            <person name="de Vries R.P."/>
            <person name="Dhillon B."/>
            <person name="Ganley A.R."/>
            <person name="Griffiths S.A."/>
            <person name="Guo Y."/>
            <person name="Hamelin R.C."/>
            <person name="Henrissat B."/>
            <person name="Kabir M.S."/>
            <person name="Jashni M.K."/>
            <person name="Kema G."/>
            <person name="Klaubauf S."/>
            <person name="Lapidus A."/>
            <person name="Levasseur A."/>
            <person name="Lindquist E."/>
            <person name="Mehrabi R."/>
            <person name="Ohm R.A."/>
            <person name="Owen T.J."/>
            <person name="Salamov A."/>
            <person name="Schwelm A."/>
            <person name="Schijlen E."/>
            <person name="Sun H."/>
            <person name="van den Burg H.A."/>
            <person name="van Ham R.C.H.J."/>
            <person name="Zhang S."/>
            <person name="Goodwin S.B."/>
            <person name="Grigoriev I.V."/>
            <person name="Collemare J."/>
            <person name="Bradshaw R.E."/>
        </authorList>
    </citation>
    <scope>NUCLEOTIDE SEQUENCE [LARGE SCALE GENOMIC DNA]</scope>
    <source>
        <strain evidence="4">NZE10 / CBS 128990</strain>
    </source>
</reference>
<keyword evidence="2" id="KW-0472">Membrane</keyword>
<dbReference type="STRING" id="675120.N1PVQ5"/>
<dbReference type="HOGENOM" id="CLU_968224_0_0_1"/>
<organism evidence="3 4">
    <name type="scientific">Dothistroma septosporum (strain NZE10 / CBS 128990)</name>
    <name type="common">Red band needle blight fungus</name>
    <name type="synonym">Mycosphaerella pini</name>
    <dbReference type="NCBI Taxonomy" id="675120"/>
    <lineage>
        <taxon>Eukaryota</taxon>
        <taxon>Fungi</taxon>
        <taxon>Dikarya</taxon>
        <taxon>Ascomycota</taxon>
        <taxon>Pezizomycotina</taxon>
        <taxon>Dothideomycetes</taxon>
        <taxon>Dothideomycetidae</taxon>
        <taxon>Mycosphaerellales</taxon>
        <taxon>Mycosphaerellaceae</taxon>
        <taxon>Dothistroma</taxon>
    </lineage>
</organism>
<dbReference type="AlphaFoldDB" id="N1PVQ5"/>
<feature type="region of interest" description="Disordered" evidence="1">
    <location>
        <begin position="137"/>
        <end position="193"/>
    </location>
</feature>
<keyword evidence="4" id="KW-1185">Reference proteome</keyword>
<accession>N1PVQ5</accession>
<dbReference type="eggNOG" id="ENOG502T9IY">
    <property type="taxonomic scope" value="Eukaryota"/>
</dbReference>
<evidence type="ECO:0000313" key="4">
    <source>
        <dbReference type="Proteomes" id="UP000016933"/>
    </source>
</evidence>
<feature type="non-terminal residue" evidence="3">
    <location>
        <position position="288"/>
    </location>
</feature>
<feature type="compositionally biased region" description="Low complexity" evidence="1">
    <location>
        <begin position="137"/>
        <end position="187"/>
    </location>
</feature>
<feature type="region of interest" description="Disordered" evidence="1">
    <location>
        <begin position="225"/>
        <end position="288"/>
    </location>
</feature>
<keyword evidence="2" id="KW-0812">Transmembrane</keyword>
<evidence type="ECO:0000313" key="3">
    <source>
        <dbReference type="EMBL" id="EME46440.1"/>
    </source>
</evidence>